<organism evidence="1">
    <name type="scientific">Cyprideis torosa</name>
    <dbReference type="NCBI Taxonomy" id="163714"/>
    <lineage>
        <taxon>Eukaryota</taxon>
        <taxon>Metazoa</taxon>
        <taxon>Ecdysozoa</taxon>
        <taxon>Arthropoda</taxon>
        <taxon>Crustacea</taxon>
        <taxon>Oligostraca</taxon>
        <taxon>Ostracoda</taxon>
        <taxon>Podocopa</taxon>
        <taxon>Podocopida</taxon>
        <taxon>Cytherocopina</taxon>
        <taxon>Cytheroidea</taxon>
        <taxon>Cytherideidae</taxon>
        <taxon>Cyprideis</taxon>
    </lineage>
</organism>
<dbReference type="AlphaFoldDB" id="A0A7R8WCF5"/>
<reference evidence="1" key="1">
    <citation type="submission" date="2020-11" db="EMBL/GenBank/DDBJ databases">
        <authorList>
            <person name="Tran Van P."/>
        </authorList>
    </citation>
    <scope>NUCLEOTIDE SEQUENCE</scope>
</reference>
<dbReference type="OrthoDB" id="18740at2759"/>
<feature type="non-terminal residue" evidence="1">
    <location>
        <position position="1"/>
    </location>
</feature>
<dbReference type="SUPFAM" id="SSF47576">
    <property type="entry name" value="Calponin-homology domain, CH-domain"/>
    <property type="match status" value="1"/>
</dbReference>
<proteinExistence type="predicted"/>
<dbReference type="EMBL" id="OB660802">
    <property type="protein sequence ID" value="CAD7226324.1"/>
    <property type="molecule type" value="Genomic_DNA"/>
</dbReference>
<sequence>SNSNSPQVLSAKKLPKYNKKPTFRSQKLENVSVALKFLQRDENIKLVNIGDDCAAAWLRKMMATLMKHGRNHLITGFAE</sequence>
<name>A0A7R8WCF5_9CRUS</name>
<gene>
    <name evidence="1" type="ORF">CTOB1V02_LOCUS4244</name>
</gene>
<dbReference type="InterPro" id="IPR036872">
    <property type="entry name" value="CH_dom_sf"/>
</dbReference>
<evidence type="ECO:0000313" key="1">
    <source>
        <dbReference type="EMBL" id="CAD7226324.1"/>
    </source>
</evidence>
<dbReference type="Gene3D" id="1.10.418.10">
    <property type="entry name" value="Calponin-like domain"/>
    <property type="match status" value="1"/>
</dbReference>
<accession>A0A7R8WCF5</accession>
<protein>
    <submittedName>
        <fullName evidence="1">Uncharacterized protein</fullName>
    </submittedName>
</protein>